<evidence type="ECO:0000259" key="2">
    <source>
        <dbReference type="PROSITE" id="PS50215"/>
    </source>
</evidence>
<keyword evidence="3" id="KW-0378">Hydrolase</keyword>
<keyword evidence="3" id="KW-0645">Protease</keyword>
<keyword evidence="1" id="KW-0479">Metal-binding</keyword>
<name>A0AAV4NTM5_9ARAC</name>
<evidence type="ECO:0000256" key="1">
    <source>
        <dbReference type="PROSITE-ProRule" id="PRU00276"/>
    </source>
</evidence>
<dbReference type="GO" id="GO:0004222">
    <property type="term" value="F:metalloendopeptidase activity"/>
    <property type="evidence" value="ECO:0007669"/>
    <property type="project" value="InterPro"/>
</dbReference>
<feature type="binding site" evidence="1">
    <location>
        <position position="426"/>
    </location>
    <ligand>
        <name>Zn(2+)</name>
        <dbReference type="ChEBI" id="CHEBI:29105"/>
        <note>catalytic</note>
    </ligand>
</feature>
<dbReference type="PANTHER" id="PTHR11905">
    <property type="entry name" value="ADAM A DISINTEGRIN AND METALLOPROTEASE DOMAIN"/>
    <property type="match status" value="1"/>
</dbReference>
<dbReference type="EMBL" id="BPLQ01001960">
    <property type="protein sequence ID" value="GIX87078.1"/>
    <property type="molecule type" value="Genomic_DNA"/>
</dbReference>
<dbReference type="PANTHER" id="PTHR11905:SF249">
    <property type="entry name" value="SOL NARAE, ISOFORM C"/>
    <property type="match status" value="1"/>
</dbReference>
<dbReference type="InterPro" id="IPR024079">
    <property type="entry name" value="MetalloPept_cat_dom_sf"/>
</dbReference>
<keyword evidence="3" id="KW-0482">Metalloprotease</keyword>
<keyword evidence="4" id="KW-1185">Reference proteome</keyword>
<dbReference type="InterPro" id="IPR001590">
    <property type="entry name" value="Peptidase_M12B"/>
</dbReference>
<feature type="active site" evidence="1">
    <location>
        <position position="417"/>
    </location>
</feature>
<dbReference type="GO" id="GO:0006509">
    <property type="term" value="P:membrane protein ectodomain proteolysis"/>
    <property type="evidence" value="ECO:0007669"/>
    <property type="project" value="TreeGrafter"/>
</dbReference>
<dbReference type="AlphaFoldDB" id="A0AAV4NTM5"/>
<comment type="caution">
    <text evidence="1">Lacks conserved residue(s) required for the propagation of feature annotation.</text>
</comment>
<dbReference type="PROSITE" id="PS50215">
    <property type="entry name" value="ADAM_MEPRO"/>
    <property type="match status" value="1"/>
</dbReference>
<sequence length="494" mass="55865">MLDLIKSLLLLFNFIIFVNAATLYTFSRPIHMQMSVSQLQNIFGVDSYEKVPEYEVVILRSTKEGALYNEVKSFNLTVFGRDIALRLEPNTFVNDRLGSMKVYKANINDNDLQFIEVVHQYFPWEKSFQIYEDVAKLASVSIQSGEDEEMQMEGSIGDLIIKPVPTGLVIDENVSVVEVLLGDANHTQRTKVNDSSTTEFSTSKGSAHLIYKGQILKPDTDVLVDGQDVHYEMNKTIDELSGKSRREVSVVYPEVLFLLADDIYDSFGGNTRKVIKRYTNFMNEVNMRFQPLSNPRVVLSLVGIVAAQQIRQTIDFRNYSPIPKGNGTVQNGRAVLVDFFHHLYKKPNFPPFDIALIITKHNVCSKPLFQPCGNRRLSITTRPGTACRKEELFQLRFGIVIVKDYGGFHSINAAVHEIGHLLGAHHDGGHRGKDCPAEGKYIMNPALSFTNQWSPCSIRQIRRYLKSSEASCLYNVPRISRTSYDAMNATNFPN</sequence>
<organism evidence="3 4">
    <name type="scientific">Caerostris darwini</name>
    <dbReference type="NCBI Taxonomy" id="1538125"/>
    <lineage>
        <taxon>Eukaryota</taxon>
        <taxon>Metazoa</taxon>
        <taxon>Ecdysozoa</taxon>
        <taxon>Arthropoda</taxon>
        <taxon>Chelicerata</taxon>
        <taxon>Arachnida</taxon>
        <taxon>Araneae</taxon>
        <taxon>Araneomorphae</taxon>
        <taxon>Entelegynae</taxon>
        <taxon>Araneoidea</taxon>
        <taxon>Araneidae</taxon>
        <taxon>Caerostris</taxon>
    </lineage>
</organism>
<dbReference type="Proteomes" id="UP001054837">
    <property type="component" value="Unassembled WGS sequence"/>
</dbReference>
<reference evidence="3 4" key="1">
    <citation type="submission" date="2021-06" db="EMBL/GenBank/DDBJ databases">
        <title>Caerostris darwini draft genome.</title>
        <authorList>
            <person name="Kono N."/>
            <person name="Arakawa K."/>
        </authorList>
    </citation>
    <scope>NUCLEOTIDE SEQUENCE [LARGE SCALE GENOMIC DNA]</scope>
</reference>
<feature type="binding site" evidence="1">
    <location>
        <position position="416"/>
    </location>
    <ligand>
        <name>Zn(2+)</name>
        <dbReference type="ChEBI" id="CHEBI:29105"/>
        <note>catalytic</note>
    </ligand>
</feature>
<feature type="domain" description="Peptidase M12B" evidence="2">
    <location>
        <begin position="251"/>
        <end position="477"/>
    </location>
</feature>
<dbReference type="Pfam" id="PF13574">
    <property type="entry name" value="Reprolysin_2"/>
    <property type="match status" value="1"/>
</dbReference>
<gene>
    <name evidence="3" type="primary">ADAMTS5</name>
    <name evidence="3" type="ORF">CDAR_317291</name>
</gene>
<accession>A0AAV4NTM5</accession>
<proteinExistence type="predicted"/>
<evidence type="ECO:0000313" key="4">
    <source>
        <dbReference type="Proteomes" id="UP001054837"/>
    </source>
</evidence>
<protein>
    <submittedName>
        <fullName evidence="3">A disintegrin and metalloproteinase with thrombospondin motifs 5</fullName>
    </submittedName>
</protein>
<comment type="caution">
    <text evidence="3">The sequence shown here is derived from an EMBL/GenBank/DDBJ whole genome shotgun (WGS) entry which is preliminary data.</text>
</comment>
<feature type="binding site" evidence="1">
    <location>
        <position position="420"/>
    </location>
    <ligand>
        <name>Zn(2+)</name>
        <dbReference type="ChEBI" id="CHEBI:29105"/>
        <note>catalytic</note>
    </ligand>
</feature>
<evidence type="ECO:0000313" key="3">
    <source>
        <dbReference type="EMBL" id="GIX87078.1"/>
    </source>
</evidence>
<keyword evidence="1" id="KW-0862">Zinc</keyword>
<dbReference type="SUPFAM" id="SSF55486">
    <property type="entry name" value="Metalloproteases ('zincins'), catalytic domain"/>
    <property type="match status" value="1"/>
</dbReference>
<dbReference type="GO" id="GO:0046872">
    <property type="term" value="F:metal ion binding"/>
    <property type="evidence" value="ECO:0007669"/>
    <property type="project" value="UniProtKB-KW"/>
</dbReference>
<dbReference type="Gene3D" id="3.40.390.10">
    <property type="entry name" value="Collagenase (Catalytic Domain)"/>
    <property type="match status" value="1"/>
</dbReference>